<organism evidence="6 7">
    <name type="scientific">Candidatus Cyrtobacter comes</name>
    <dbReference type="NCBI Taxonomy" id="675776"/>
    <lineage>
        <taxon>Bacteria</taxon>
        <taxon>Pseudomonadati</taxon>
        <taxon>Pseudomonadota</taxon>
        <taxon>Alphaproteobacteria</taxon>
        <taxon>Rickettsiales</taxon>
        <taxon>Candidatus Midichloriaceae</taxon>
        <taxon>Candidatus Cyrtobacter</taxon>
    </lineage>
</organism>
<keyword evidence="7" id="KW-1185">Reference proteome</keyword>
<dbReference type="PANTHER" id="PTHR14503">
    <property type="entry name" value="MITOCHONDRIAL RIBOSOMAL PROTEIN 34 FAMILY MEMBER"/>
    <property type="match status" value="1"/>
</dbReference>
<dbReference type="NCBIfam" id="TIGR01030">
    <property type="entry name" value="rpmH_bact"/>
    <property type="match status" value="1"/>
</dbReference>
<evidence type="ECO:0000313" key="7">
    <source>
        <dbReference type="Proteomes" id="UP001293791"/>
    </source>
</evidence>
<dbReference type="Proteomes" id="UP001293791">
    <property type="component" value="Unassembled WGS sequence"/>
</dbReference>
<dbReference type="PANTHER" id="PTHR14503:SF4">
    <property type="entry name" value="LARGE RIBOSOMAL SUBUNIT PROTEIN BL34M"/>
    <property type="match status" value="1"/>
</dbReference>
<name>A0ABU5L864_9RICK</name>
<keyword evidence="2 5" id="KW-0689">Ribosomal protein</keyword>
<evidence type="ECO:0000256" key="2">
    <source>
        <dbReference type="ARBA" id="ARBA00022980"/>
    </source>
</evidence>
<sequence length="46" mass="5167">MATKRTYQPSKLARARKYGFRARSATKGGRAVLRNRRSCGRKAIAV</sequence>
<dbReference type="PROSITE" id="PS00784">
    <property type="entry name" value="RIBOSOMAL_L34"/>
    <property type="match status" value="1"/>
</dbReference>
<reference evidence="6 7" key="1">
    <citation type="submission" date="2023-02" db="EMBL/GenBank/DDBJ databases">
        <title>Host association and intracellularity evolved multiple times independently in the Rickettsiales.</title>
        <authorList>
            <person name="Castelli M."/>
            <person name="Nardi T."/>
            <person name="Gammuto L."/>
            <person name="Bellinzona G."/>
            <person name="Sabaneyeva E."/>
            <person name="Potekhin A."/>
            <person name="Serra V."/>
            <person name="Petroni G."/>
            <person name="Sassera D."/>
        </authorList>
    </citation>
    <scope>NUCLEOTIDE SEQUENCE [LARGE SCALE GENOMIC DNA]</scope>
    <source>
        <strain evidence="6 7">BOD18</strain>
    </source>
</reference>
<accession>A0ABU5L864</accession>
<evidence type="ECO:0000313" key="6">
    <source>
        <dbReference type="EMBL" id="MDZ5762095.1"/>
    </source>
</evidence>
<dbReference type="HAMAP" id="MF_00391">
    <property type="entry name" value="Ribosomal_bL34"/>
    <property type="match status" value="1"/>
</dbReference>
<evidence type="ECO:0000256" key="4">
    <source>
        <dbReference type="ARBA" id="ARBA00035177"/>
    </source>
</evidence>
<evidence type="ECO:0000256" key="5">
    <source>
        <dbReference type="HAMAP-Rule" id="MF_00391"/>
    </source>
</evidence>
<keyword evidence="3 5" id="KW-0687">Ribonucleoprotein</keyword>
<evidence type="ECO:0000256" key="1">
    <source>
        <dbReference type="ARBA" id="ARBA00010111"/>
    </source>
</evidence>
<protein>
    <recommendedName>
        <fullName evidence="4 5">Large ribosomal subunit protein bL34</fullName>
    </recommendedName>
</protein>
<proteinExistence type="inferred from homology"/>
<evidence type="ECO:0000256" key="3">
    <source>
        <dbReference type="ARBA" id="ARBA00023274"/>
    </source>
</evidence>
<dbReference type="GO" id="GO:0005840">
    <property type="term" value="C:ribosome"/>
    <property type="evidence" value="ECO:0007669"/>
    <property type="project" value="UniProtKB-KW"/>
</dbReference>
<dbReference type="InterPro" id="IPR020939">
    <property type="entry name" value="Ribosomal_bL34_CS"/>
</dbReference>
<comment type="similarity">
    <text evidence="1 5">Belongs to the bacterial ribosomal protein bL34 family.</text>
</comment>
<gene>
    <name evidence="5" type="primary">rpmH</name>
    <name evidence="6" type="ORF">Cyrtocomes_00463</name>
</gene>
<dbReference type="RefSeq" id="WP_322497581.1">
    <property type="nucleotide sequence ID" value="NZ_JARGYT010000020.1"/>
</dbReference>
<dbReference type="InterPro" id="IPR000271">
    <property type="entry name" value="Ribosomal_bL34"/>
</dbReference>
<dbReference type="Pfam" id="PF00468">
    <property type="entry name" value="Ribosomal_L34"/>
    <property type="match status" value="1"/>
</dbReference>
<dbReference type="Gene3D" id="1.10.287.3980">
    <property type="match status" value="1"/>
</dbReference>
<dbReference type="EMBL" id="JARGYT010000020">
    <property type="protein sequence ID" value="MDZ5762095.1"/>
    <property type="molecule type" value="Genomic_DNA"/>
</dbReference>
<comment type="caution">
    <text evidence="6">The sequence shown here is derived from an EMBL/GenBank/DDBJ whole genome shotgun (WGS) entry which is preliminary data.</text>
</comment>